<sequence length="211" mass="22636">MTMRKILWFALMLGSSGMAQAHEVWIERDGNGPARMYLGEPAEVLPPGGDPEFAKLKAPRLLSGVDVRPVRKEGFIEVAVPAGDVRAWDDNVFDPWGPDDKKEGVVYYARAGRSEATATMPLEIIPVTPGGTRFALIRDGKPLAGVAITIVSPDKWSKSVITDANGRADIPMRERGRYLLAASIKDAGPATIAGGTVSTVHRIATTTFVAP</sequence>
<dbReference type="Pfam" id="PF10670">
    <property type="entry name" value="DUF4198"/>
    <property type="match status" value="1"/>
</dbReference>
<dbReference type="AlphaFoldDB" id="A0A170PPY0"/>
<dbReference type="InterPro" id="IPR019613">
    <property type="entry name" value="DUF4198"/>
</dbReference>
<accession>A0A170PPY0</accession>
<evidence type="ECO:0008006" key="2">
    <source>
        <dbReference type="Google" id="ProtNLM"/>
    </source>
</evidence>
<proteinExistence type="predicted"/>
<evidence type="ECO:0000313" key="1">
    <source>
        <dbReference type="EMBL" id="CUS46256.1"/>
    </source>
</evidence>
<protein>
    <recommendedName>
        <fullName evidence="2">Nickel uptake transporter family protein</fullName>
    </recommendedName>
</protein>
<name>A0A170PPY0_9ZZZZ</name>
<dbReference type="EMBL" id="CZQE01000352">
    <property type="protein sequence ID" value="CUS46256.1"/>
    <property type="molecule type" value="Genomic_DNA"/>
</dbReference>
<dbReference type="SUPFAM" id="SSF49478">
    <property type="entry name" value="Cna protein B-type domain"/>
    <property type="match status" value="1"/>
</dbReference>
<reference evidence="1" key="1">
    <citation type="submission" date="2015-10" db="EMBL/GenBank/DDBJ databases">
        <authorList>
            <person name="Gilbert D.G."/>
        </authorList>
    </citation>
    <scope>NUCLEOTIDE SEQUENCE</scope>
</reference>
<gene>
    <name evidence="1" type="ORF">MGWOODY_Smn945</name>
</gene>
<organism evidence="1">
    <name type="scientific">hydrothermal vent metagenome</name>
    <dbReference type="NCBI Taxonomy" id="652676"/>
    <lineage>
        <taxon>unclassified sequences</taxon>
        <taxon>metagenomes</taxon>
        <taxon>ecological metagenomes</taxon>
    </lineage>
</organism>